<dbReference type="Gene3D" id="3.60.20.10">
    <property type="entry name" value="Glutamine Phosphoribosylpyrophosphate, subunit 1, domain 1"/>
    <property type="match status" value="1"/>
</dbReference>
<dbReference type="OrthoDB" id="9790012at2"/>
<evidence type="ECO:0000313" key="4">
    <source>
        <dbReference type="Proteomes" id="UP000467379"/>
    </source>
</evidence>
<organism evidence="2 3">
    <name type="scientific">Mycobacterium branderi</name>
    <dbReference type="NCBI Taxonomy" id="43348"/>
    <lineage>
        <taxon>Bacteria</taxon>
        <taxon>Bacillati</taxon>
        <taxon>Actinomycetota</taxon>
        <taxon>Actinomycetes</taxon>
        <taxon>Mycobacteriales</taxon>
        <taxon>Mycobacteriaceae</taxon>
        <taxon>Mycobacterium</taxon>
    </lineage>
</organism>
<dbReference type="SUPFAM" id="SSF56235">
    <property type="entry name" value="N-terminal nucleophile aminohydrolases (Ntn hydrolases)"/>
    <property type="match status" value="1"/>
</dbReference>
<name>A0A7I7WH23_9MYCO</name>
<keyword evidence="1" id="KW-0614">Plasmid</keyword>
<dbReference type="Gene3D" id="1.25.40.10">
    <property type="entry name" value="Tetratricopeptide repeat domain"/>
    <property type="match status" value="1"/>
</dbReference>
<reference evidence="1 4" key="2">
    <citation type="journal article" date="2019" name="Emerg. Microbes Infect.">
        <title>Comprehensive subspecies identification of 175 nontuberculous mycobacteria species based on 7547 genomic profiles.</title>
        <authorList>
            <person name="Matsumoto Y."/>
            <person name="Kinjo T."/>
            <person name="Motooka D."/>
            <person name="Nabeya D."/>
            <person name="Jung N."/>
            <person name="Uechi K."/>
            <person name="Horii T."/>
            <person name="Iida T."/>
            <person name="Fujita J."/>
            <person name="Nakamura S."/>
        </authorList>
    </citation>
    <scope>NUCLEOTIDE SEQUENCE [LARGE SCALE GENOMIC DNA]</scope>
    <source>
        <strain evidence="1 4">JCM 12687</strain>
        <plasmid evidence="1">pJCM12687</plasmid>
    </source>
</reference>
<evidence type="ECO:0000313" key="1">
    <source>
        <dbReference type="EMBL" id="BBZ15228.1"/>
    </source>
</evidence>
<reference evidence="2 3" key="1">
    <citation type="submission" date="2016-12" db="EMBL/GenBank/DDBJ databases">
        <title>The new phylogeny of genus Mycobacterium.</title>
        <authorList>
            <person name="Tortoli E."/>
            <person name="Trovato A."/>
            <person name="Cirillo D.M."/>
        </authorList>
    </citation>
    <scope>NUCLEOTIDE SEQUENCE [LARGE SCALE GENOMIC DNA]</scope>
    <source>
        <strain evidence="2 3">DSM 44624</strain>
    </source>
</reference>
<dbReference type="AlphaFoldDB" id="A0A7I7WH23"/>
<dbReference type="PANTHER" id="PTHR39328:SF1">
    <property type="entry name" value="BLL2871 PROTEIN"/>
    <property type="match status" value="1"/>
</dbReference>
<evidence type="ECO:0008006" key="5">
    <source>
        <dbReference type="Google" id="ProtNLM"/>
    </source>
</evidence>
<dbReference type="InterPro" id="IPR011990">
    <property type="entry name" value="TPR-like_helical_dom_sf"/>
</dbReference>
<sequence length="321" mass="33225">MTYSVLIRDPVTGDLGVAVQSHFFAVGAVVPWAEAGVGAVATQFVPDPRYGARGLDAMRAGTSAADTLQALLAVDSRPQWRQIAMLDARGNVAVHSGARCIPAAGGRTGDGWSVQGNLLDSEHVLDAMAATVADSAANPALPHRLLAALQAAEDGGGDVRGSQSAAMLVVSGARRPPPDNEVLVNLRVDDSHNPVGELDRLLGVHEATTKLGAAVGLIVSGDQNASAALLDDALADAHQSASALGPDNPEIHLWRAVLLARGGRLDEAHAEFRAMVNCRPQLHDMGARLAAAGIVSEATARALAHSPKVTRRVVGDSTSRY</sequence>
<reference evidence="1" key="3">
    <citation type="submission" date="2020-02" db="EMBL/GenBank/DDBJ databases">
        <authorList>
            <person name="Matsumoto Y."/>
            <person name="Motooka D."/>
            <person name="Nakamura S."/>
        </authorList>
    </citation>
    <scope>NUCLEOTIDE SEQUENCE</scope>
    <source>
        <strain evidence="1">JCM 12687</strain>
        <plasmid evidence="1">pJCM12687</plasmid>
    </source>
</reference>
<accession>A0A7I7WH23</accession>
<dbReference type="EMBL" id="MVHM01000012">
    <property type="protein sequence ID" value="ORA35507.1"/>
    <property type="molecule type" value="Genomic_DNA"/>
</dbReference>
<protein>
    <recommendedName>
        <fullName evidence="5">DUF1028 domain-containing protein</fullName>
    </recommendedName>
</protein>
<dbReference type="EMBL" id="AP022607">
    <property type="protein sequence ID" value="BBZ15228.1"/>
    <property type="molecule type" value="Genomic_DNA"/>
</dbReference>
<dbReference type="Pfam" id="PF06267">
    <property type="entry name" value="DUF1028"/>
    <property type="match status" value="1"/>
</dbReference>
<dbReference type="InterPro" id="IPR029055">
    <property type="entry name" value="Ntn_hydrolases_N"/>
</dbReference>
<dbReference type="Proteomes" id="UP000467379">
    <property type="component" value="Plasmid pJCM12687"/>
</dbReference>
<dbReference type="Proteomes" id="UP000192441">
    <property type="component" value="Unassembled WGS sequence"/>
</dbReference>
<dbReference type="PANTHER" id="PTHR39328">
    <property type="entry name" value="BLL2871 PROTEIN"/>
    <property type="match status" value="1"/>
</dbReference>
<keyword evidence="4" id="KW-1185">Reference proteome</keyword>
<geneLocation type="plasmid" evidence="1 4">
    <name>pJCM12687</name>
</geneLocation>
<evidence type="ECO:0000313" key="2">
    <source>
        <dbReference type="EMBL" id="ORA35507.1"/>
    </source>
</evidence>
<dbReference type="InterPro" id="IPR010430">
    <property type="entry name" value="DUF1028"/>
</dbReference>
<proteinExistence type="predicted"/>
<dbReference type="RefSeq" id="WP_083132781.1">
    <property type="nucleotide sequence ID" value="NZ_AP022607.1"/>
</dbReference>
<gene>
    <name evidence="2" type="ORF">BST20_18165</name>
    <name evidence="1" type="ORF">MBRA_54230</name>
</gene>
<dbReference type="SUPFAM" id="SSF48452">
    <property type="entry name" value="TPR-like"/>
    <property type="match status" value="1"/>
</dbReference>
<evidence type="ECO:0000313" key="3">
    <source>
        <dbReference type="Proteomes" id="UP000192441"/>
    </source>
</evidence>